<dbReference type="Pfam" id="PF06035">
    <property type="entry name" value="Peptidase_C93"/>
    <property type="match status" value="1"/>
</dbReference>
<evidence type="ECO:0000256" key="1">
    <source>
        <dbReference type="SAM" id="Phobius"/>
    </source>
</evidence>
<dbReference type="InterPro" id="IPR010319">
    <property type="entry name" value="Transglutaminase-like_Cys_pept"/>
</dbReference>
<feature type="transmembrane region" description="Helical" evidence="1">
    <location>
        <begin position="28"/>
        <end position="48"/>
    </location>
</feature>
<gene>
    <name evidence="2" type="ORF">C0V82_13285</name>
</gene>
<keyword evidence="1" id="KW-0812">Transmembrane</keyword>
<dbReference type="Proteomes" id="UP000234752">
    <property type="component" value="Chromosome eg_1"/>
</dbReference>
<dbReference type="Gene3D" id="3.10.620.30">
    <property type="match status" value="1"/>
</dbReference>
<reference evidence="2 3" key="1">
    <citation type="submission" date="2017-12" db="EMBL/GenBank/DDBJ databases">
        <title>Genomes of bacteria within cyanobacterial aggregates.</title>
        <authorList>
            <person name="Cai H."/>
        </authorList>
    </citation>
    <scope>NUCLEOTIDE SEQUENCE [LARGE SCALE GENOMIC DNA]</scope>
    <source>
        <strain evidence="2 3">TH16</strain>
    </source>
</reference>
<dbReference type="KEGG" id="ncb:C0V82_13285"/>
<proteinExistence type="predicted"/>
<dbReference type="EMBL" id="CP025611">
    <property type="protein sequence ID" value="AUN31102.1"/>
    <property type="molecule type" value="Genomic_DNA"/>
</dbReference>
<keyword evidence="1" id="KW-0472">Membrane</keyword>
<evidence type="ECO:0000313" key="3">
    <source>
        <dbReference type="Proteomes" id="UP000234752"/>
    </source>
</evidence>
<sequence>MTVIALYETQKFRYCDAYTHILHRNIDIIYSMTRRIAVWILVTNLLIFNFRRDCLYIIRSMSLGRLRRLSPFLALTLLLATVLTANAPALALVWDGEMEPLAQYRTYCQTYGDRDPGCAVGLGGKVGTPVGMDRVDAGRATLGMAVLVHRQVVDDLIYREDKQDRWEILGTPGRGMAGDCDDVVMTSISRLLRRGFPRAALRATIVRLPGNGGHHLILSVRRQAEQGLEEIYLDDRHHQPMRPEQLAAEGYVFVAQEVPGRRTWRRAQSQPALMMAERGEG</sequence>
<evidence type="ECO:0008006" key="4">
    <source>
        <dbReference type="Google" id="ProtNLM"/>
    </source>
</evidence>
<organism evidence="2 3">
    <name type="scientific">Niveispirillum cyanobacteriorum</name>
    <dbReference type="NCBI Taxonomy" id="1612173"/>
    <lineage>
        <taxon>Bacteria</taxon>
        <taxon>Pseudomonadati</taxon>
        <taxon>Pseudomonadota</taxon>
        <taxon>Alphaproteobacteria</taxon>
        <taxon>Rhodospirillales</taxon>
        <taxon>Azospirillaceae</taxon>
        <taxon>Niveispirillum</taxon>
    </lineage>
</organism>
<name>A0A2K9NDN4_9PROT</name>
<protein>
    <recommendedName>
        <fullName evidence="4">Transglutaminase</fullName>
    </recommendedName>
</protein>
<keyword evidence="3" id="KW-1185">Reference proteome</keyword>
<dbReference type="AlphaFoldDB" id="A0A2K9NDN4"/>
<evidence type="ECO:0000313" key="2">
    <source>
        <dbReference type="EMBL" id="AUN31102.1"/>
    </source>
</evidence>
<keyword evidence="1" id="KW-1133">Transmembrane helix</keyword>
<feature type="transmembrane region" description="Helical" evidence="1">
    <location>
        <begin position="69"/>
        <end position="94"/>
    </location>
</feature>
<accession>A0A2K9NDN4</accession>